<gene>
    <name evidence="1" type="ORF">F7Q93_14065</name>
</gene>
<sequence>MMQENFEEVALEIADRLKAARENWEYTADLDASLTRLLESRGETPTDALAALAYCGALIGAKNLENLPVDAREQCADMALVMLVKATDILERQTGRKATEFLGCKGPGKLWEN</sequence>
<comment type="caution">
    <text evidence="1">The sequence shown here is derived from an EMBL/GenBank/DDBJ whole genome shotgun (WGS) entry which is preliminary data.</text>
</comment>
<organism evidence="1">
    <name type="scientific">Brucella pituitosa</name>
    <dbReference type="NCBI Taxonomy" id="571256"/>
    <lineage>
        <taxon>Bacteria</taxon>
        <taxon>Pseudomonadati</taxon>
        <taxon>Pseudomonadota</taxon>
        <taxon>Alphaproteobacteria</taxon>
        <taxon>Hyphomicrobiales</taxon>
        <taxon>Brucellaceae</taxon>
        <taxon>Brucella/Ochrobactrum group</taxon>
        <taxon>Brucella</taxon>
    </lineage>
</organism>
<dbReference type="EMBL" id="VZPE01000005">
    <property type="protein sequence ID" value="KAB0571085.1"/>
    <property type="molecule type" value="Genomic_DNA"/>
</dbReference>
<dbReference type="AlphaFoldDB" id="A0A643EZ55"/>
<accession>A0A643EZ55</accession>
<protein>
    <submittedName>
        <fullName evidence="1">Uncharacterized protein</fullName>
    </submittedName>
</protein>
<name>A0A643EZ55_9HYPH</name>
<evidence type="ECO:0000313" key="1">
    <source>
        <dbReference type="EMBL" id="KAB0571085.1"/>
    </source>
</evidence>
<dbReference type="RefSeq" id="WP_128093747.1">
    <property type="nucleotide sequence ID" value="NZ_JBHEEN010000005.1"/>
</dbReference>
<reference evidence="1" key="1">
    <citation type="submission" date="2019-09" db="EMBL/GenBank/DDBJ databases">
        <title>Draft genome sequences of 48 bacterial type strains from the CCUG.</title>
        <authorList>
            <person name="Tunovic T."/>
            <person name="Pineiro-Iglesias B."/>
            <person name="Unosson C."/>
            <person name="Inganas E."/>
            <person name="Ohlen M."/>
            <person name="Cardew S."/>
            <person name="Jensie-Markopoulos S."/>
            <person name="Salva-Serra F."/>
            <person name="Jaen-Luchoro D."/>
            <person name="Karlsson R."/>
            <person name="Svensson-Stadler L."/>
            <person name="Chun J."/>
            <person name="Moore E."/>
        </authorList>
    </citation>
    <scope>NUCLEOTIDE SEQUENCE</scope>
    <source>
        <strain evidence="1">CCUG 50899</strain>
    </source>
</reference>
<proteinExistence type="predicted"/>